<reference evidence="18" key="1">
    <citation type="submission" date="2017-08" db="EMBL/GenBank/DDBJ databases">
        <authorList>
            <person name="Polle J.E."/>
            <person name="Barry K."/>
            <person name="Cushman J."/>
            <person name="Schmutz J."/>
            <person name="Tran D."/>
            <person name="Hathwaick L.T."/>
            <person name="Yim W.C."/>
            <person name="Jenkins J."/>
            <person name="Mckie-Krisberg Z.M."/>
            <person name="Prochnik S."/>
            <person name="Lindquist E."/>
            <person name="Dockter R.B."/>
            <person name="Adam C."/>
            <person name="Molina H."/>
            <person name="Bunkerborg J."/>
            <person name="Jin E."/>
            <person name="Buchheim M."/>
            <person name="Magnuson J."/>
        </authorList>
    </citation>
    <scope>NUCLEOTIDE SEQUENCE</scope>
    <source>
        <strain evidence="18">CCAP 19/18</strain>
    </source>
</reference>
<evidence type="ECO:0000313" key="19">
    <source>
        <dbReference type="Proteomes" id="UP000815325"/>
    </source>
</evidence>
<dbReference type="SUPFAM" id="SSF53098">
    <property type="entry name" value="Ribonuclease H-like"/>
    <property type="match status" value="1"/>
</dbReference>
<dbReference type="Pfam" id="PF22912">
    <property type="entry name" value="zf-DPOE"/>
    <property type="match status" value="1"/>
</dbReference>
<dbReference type="PANTHER" id="PTHR10670:SF0">
    <property type="entry name" value="DNA POLYMERASE EPSILON CATALYTIC SUBUNIT A"/>
    <property type="match status" value="1"/>
</dbReference>
<comment type="cofactor">
    <cofactor evidence="15">
        <name>[4Fe-4S] cluster</name>
        <dbReference type="ChEBI" id="CHEBI:49883"/>
    </cofactor>
</comment>
<dbReference type="Pfam" id="PF08490">
    <property type="entry name" value="DUF1744"/>
    <property type="match status" value="2"/>
</dbReference>
<dbReference type="SMART" id="SM00486">
    <property type="entry name" value="POLBc"/>
    <property type="match status" value="1"/>
</dbReference>
<accession>A0ABQ7GUY9</accession>
<gene>
    <name evidence="18" type="ORF">DUNSADRAFT_2987</name>
</gene>
<keyword evidence="7 15" id="KW-0479">Metal-binding</keyword>
<keyword evidence="10 15" id="KW-0239">DNA-directed DNA polymerase</keyword>
<evidence type="ECO:0000256" key="5">
    <source>
        <dbReference type="ARBA" id="ARBA00022695"/>
    </source>
</evidence>
<dbReference type="Pfam" id="PF03104">
    <property type="entry name" value="DNA_pol_B_exo1"/>
    <property type="match status" value="1"/>
</dbReference>
<dbReference type="InterPro" id="IPR036397">
    <property type="entry name" value="RNaseH_sf"/>
</dbReference>
<keyword evidence="4 15" id="KW-0808">Transferase</keyword>
<evidence type="ECO:0000256" key="16">
    <source>
        <dbReference type="SAM" id="MobiDB-lite"/>
    </source>
</evidence>
<keyword evidence="13 15" id="KW-0238">DNA-binding</keyword>
<comment type="catalytic activity">
    <reaction evidence="15">
        <text>DNA(n) + a 2'-deoxyribonucleoside 5'-triphosphate = DNA(n+1) + diphosphate</text>
        <dbReference type="Rhea" id="RHEA:22508"/>
        <dbReference type="Rhea" id="RHEA-COMP:17339"/>
        <dbReference type="Rhea" id="RHEA-COMP:17340"/>
        <dbReference type="ChEBI" id="CHEBI:33019"/>
        <dbReference type="ChEBI" id="CHEBI:61560"/>
        <dbReference type="ChEBI" id="CHEBI:173112"/>
        <dbReference type="EC" id="2.7.7.7"/>
    </reaction>
</comment>
<organism evidence="18 19">
    <name type="scientific">Dunaliella salina</name>
    <name type="common">Green alga</name>
    <name type="synonym">Protococcus salinus</name>
    <dbReference type="NCBI Taxonomy" id="3046"/>
    <lineage>
        <taxon>Eukaryota</taxon>
        <taxon>Viridiplantae</taxon>
        <taxon>Chlorophyta</taxon>
        <taxon>core chlorophytes</taxon>
        <taxon>Chlorophyceae</taxon>
        <taxon>CS clade</taxon>
        <taxon>Chlamydomonadales</taxon>
        <taxon>Dunaliellaceae</taxon>
        <taxon>Dunaliella</taxon>
    </lineage>
</organism>
<dbReference type="EC" id="2.7.7.7" evidence="15"/>
<evidence type="ECO:0000256" key="7">
    <source>
        <dbReference type="ARBA" id="ARBA00022723"/>
    </source>
</evidence>
<protein>
    <recommendedName>
        <fullName evidence="15">DNA polymerase epsilon catalytic subunit</fullName>
        <ecNumber evidence="15">2.7.7.7</ecNumber>
    </recommendedName>
</protein>
<dbReference type="SMART" id="SM01159">
    <property type="entry name" value="DUF1744"/>
    <property type="match status" value="1"/>
</dbReference>
<dbReference type="Gene3D" id="3.30.420.10">
    <property type="entry name" value="Ribonuclease H-like superfamily/Ribonuclease H"/>
    <property type="match status" value="1"/>
</dbReference>
<feature type="region of interest" description="Disordered" evidence="16">
    <location>
        <begin position="905"/>
        <end position="995"/>
    </location>
</feature>
<comment type="subcellular location">
    <subcellularLocation>
        <location evidence="1 15">Nucleus</location>
    </subcellularLocation>
</comment>
<evidence type="ECO:0000256" key="4">
    <source>
        <dbReference type="ARBA" id="ARBA00022679"/>
    </source>
</evidence>
<dbReference type="InterPro" id="IPR012337">
    <property type="entry name" value="RNaseH-like_sf"/>
</dbReference>
<keyword evidence="11 15" id="KW-0408">Iron</keyword>
<dbReference type="Pfam" id="PF23250">
    <property type="entry name" value="zf_DPOE_2"/>
    <property type="match status" value="1"/>
</dbReference>
<keyword evidence="14 15" id="KW-0539">Nucleus</keyword>
<dbReference type="InterPro" id="IPR006172">
    <property type="entry name" value="DNA-dir_DNA_pol_B"/>
</dbReference>
<evidence type="ECO:0000256" key="11">
    <source>
        <dbReference type="ARBA" id="ARBA00023004"/>
    </source>
</evidence>
<feature type="compositionally biased region" description="Low complexity" evidence="16">
    <location>
        <begin position="945"/>
        <end position="983"/>
    </location>
</feature>
<keyword evidence="5 15" id="KW-0548">Nucleotidyltransferase</keyword>
<keyword evidence="3 15" id="KW-0004">4Fe-4S</keyword>
<name>A0ABQ7GUY9_DUNSA</name>
<dbReference type="EMBL" id="MU069581">
    <property type="protein sequence ID" value="KAF5838377.1"/>
    <property type="molecule type" value="Genomic_DNA"/>
</dbReference>
<evidence type="ECO:0000256" key="14">
    <source>
        <dbReference type="ARBA" id="ARBA00023242"/>
    </source>
</evidence>
<keyword evidence="6 15" id="KW-0235">DNA replication</keyword>
<evidence type="ECO:0000256" key="3">
    <source>
        <dbReference type="ARBA" id="ARBA00022485"/>
    </source>
</evidence>
<dbReference type="InterPro" id="IPR006133">
    <property type="entry name" value="DNA-dir_DNA_pol_B_exonuc"/>
</dbReference>
<dbReference type="InterPro" id="IPR029703">
    <property type="entry name" value="POL2"/>
</dbReference>
<sequence>MEWRSDLLQRAEPRVCAWDIECTKLPLQFPNAEYDQVFMISYMLDRQGYLITNREVVGSEIEEFEYTPKPEFEGPFVIFNEPNEKALLKRFFSHMQETKPAVFVTYNGDFFDFPFVEKRAARNGMDLYQELGFKVTSSGEVLARHAVHMDCLHWVNRDSYLPQGSRGLKAVTKAKLGYDPVEVAPEDMVRMAAEQPQAMAAYSVSDAVSTYYLYMTYINPFIFSLATIIPMPPDEVLRKGSGTLCEQLLMVQAFKSQIVCPNKHASEQEVFYKGHLLDSETYIGGKVEAIESGVFRSDLPMRFKLKPAAYQALIDRLDSDLKYAITHECKMQVEDISNYAEVRDKIAAILTSLRDTPNREEAPLIYHLDVAAMYPNIILTNRLQPPSIVTDEDCAACDFNKPGKTCLRQMEWLWRGEHYAAGRAEYMAVKNQLQAEAHPPQVEGGPPRYWEDLGQEERAKLLKDRLKLYTHKVYKRVHDKPITELRTAGICQRENDFYVGTVRAFRDRRYEYKALNKTWKNKHDAAKGDMLKTQEAADMCVLYESLQLAHKCILNSFYGYVMRKGARWYSMEMAGVVTYTGAKIIERACKLVEQLGRPLELDTDGIWCALPASFPEVFKLKNGKTGKDVKISYPCIMLNVMLVDHNTNDQYQTLVDAEKKTYETSSQMSIEFEVDGPYKAMILPASKEEGKTIKKRYAVFNDDGSLAELKGTDLTDEELVDHISEATTMSKGIDEYDGRKSCAITCAKRLGAFLGDEQIKDKGLNCTYVIAKKPEGQSTTERAIPVSIFSAEPAVARAFLRKWCGGDVGSAPVDAVPDVRDIVDWDYYRERLGNTIQKIITIPAAMQGVANPVPRVRHPDWLHKKLAEINDKCQQLKLDAMMPMLRAAGAKNKAAAAAAAAVAEGNGGRAQGGGDVGDMEELAGRSGPGKRAAGGEAVAHVTRMQGSKGAQANGAAGATNGTSAQGAQAGDIRNGAAAAAPTTPVGPPPNLREDYAGWLGHQKAKWRQQRGERKMWFLADGRVHHVHLCVPRTLYVDSEILLENAPADSARFSQATPGNGLMMLVARIPGAVLQPAPNKILPGGKKPVHLYEMSMPESEYVAAVPALSTALSAPHIRSVYEERMPLSLSASLALGCVVKVAPHAANKSLTGDFQVSDFKVSTSTETPYLELPPGMNYRQPSQSQQLQGPGVEEEPLGPNLRYVALFSSGDASHGRAVFCLYMPASCRALLVVVQPSASAVREVSVALLERAWREAVHAAAAAAAAGEPVGYVPPQVEWTVEYARDALDAGRLLQRVLVSHKREQRGAMVCAVQAPQSSGHLAVSAMPALSEVPCVDVPSHAGDSKYPPLQWQARAARRAAHRVSAIGEWLRERAALARYAHVPLANLAGDATVAVADVLFARNLRAANHLLWVVSAGAYRSISVELKLHHLAVAAVQQAAVLGDLEGSSSVEGASGSAGPAFKVLKNLVAAWLQDASANMNQIADALLQSLYRWVCHPSSALRDPALQTALQTLMAKLFAQLVSEMRRLGAVIVAANFNTVIICTGKRNATAAVGYTQYLLDALRKRELFSWLDLAPQRWWHVLLFRDPYNWGGIDVPEAHVAAAKQQAGMGGGEAEEDCQMMDDAEPTVRYQWNLKEYLPPALQEEMVLLLTEFIYLPWKEAQAAEQQGASQAAGSQAAAVAHTAEDVQTTYLQKAVPGYFTERLLKLVGEAARSILPSSEHPAHQFPQLAGSYLSKEELGSPALAFVRTICALLSLDIRCTDAVAILRRQLLKLLKVREFSQAADFKEACLALTLPDVICSYCNDCRDLDLCRDEQLVQHSKQQDPTTSAAGTRRAEGDEAWCCRQCRQSYDMEAIEQRLVVALNQHVRTYELQDLACVRCRAVTSSHLRGACGACGGDLRCTVPSNVRRTQLTVFRNVAAFHGFPLLHEMAEWLLQDGQMGL</sequence>
<dbReference type="InterPro" id="IPR013697">
    <property type="entry name" value="DNA_pol_e_suA_C"/>
</dbReference>
<dbReference type="InterPro" id="IPR043502">
    <property type="entry name" value="DNA/RNA_pol_sf"/>
</dbReference>
<dbReference type="CDD" id="cd05535">
    <property type="entry name" value="POLBc_epsilon"/>
    <property type="match status" value="1"/>
</dbReference>
<evidence type="ECO:0000256" key="8">
    <source>
        <dbReference type="ARBA" id="ARBA00022771"/>
    </source>
</evidence>
<comment type="function">
    <text evidence="15">DNA polymerase II participates in chromosomal DNA replication.</text>
</comment>
<dbReference type="Proteomes" id="UP000815325">
    <property type="component" value="Unassembled WGS sequence"/>
</dbReference>
<keyword evidence="9 15" id="KW-0862">Zinc</keyword>
<comment type="caution">
    <text evidence="18">The sequence shown here is derived from an EMBL/GenBank/DDBJ whole genome shotgun (WGS) entry which is preliminary data.</text>
</comment>
<feature type="region of interest" description="Disordered" evidence="16">
    <location>
        <begin position="1169"/>
        <end position="1192"/>
    </location>
</feature>
<evidence type="ECO:0000256" key="15">
    <source>
        <dbReference type="RuleBase" id="RU365029"/>
    </source>
</evidence>
<dbReference type="InterPro" id="IPR055191">
    <property type="entry name" value="POL2_thumb"/>
</dbReference>
<evidence type="ECO:0000256" key="6">
    <source>
        <dbReference type="ARBA" id="ARBA00022705"/>
    </source>
</evidence>
<dbReference type="Pfam" id="PF22634">
    <property type="entry name" value="POL2_thumb"/>
    <property type="match status" value="1"/>
</dbReference>
<evidence type="ECO:0000256" key="10">
    <source>
        <dbReference type="ARBA" id="ARBA00022932"/>
    </source>
</evidence>
<dbReference type="SUPFAM" id="SSF56672">
    <property type="entry name" value="DNA/RNA polymerases"/>
    <property type="match status" value="1"/>
</dbReference>
<feature type="domain" description="DNA polymerase epsilon catalytic subunit A C-terminal" evidence="17">
    <location>
        <begin position="1247"/>
        <end position="1595"/>
    </location>
</feature>
<dbReference type="InterPro" id="IPR054475">
    <property type="entry name" value="Znf-DPOE"/>
</dbReference>
<dbReference type="Gene3D" id="3.90.1600.10">
    <property type="entry name" value="Palm domain of DNA polymerase"/>
    <property type="match status" value="1"/>
</dbReference>
<evidence type="ECO:0000256" key="2">
    <source>
        <dbReference type="ARBA" id="ARBA00005755"/>
    </source>
</evidence>
<evidence type="ECO:0000256" key="9">
    <source>
        <dbReference type="ARBA" id="ARBA00022833"/>
    </source>
</evidence>
<evidence type="ECO:0000256" key="12">
    <source>
        <dbReference type="ARBA" id="ARBA00023014"/>
    </source>
</evidence>
<comment type="similarity">
    <text evidence="2 15">Belongs to the DNA polymerase type-B family.</text>
</comment>
<proteinExistence type="inferred from homology"/>
<feature type="compositionally biased region" description="Gly residues" evidence="16">
    <location>
        <begin position="905"/>
        <end position="916"/>
    </location>
</feature>
<keyword evidence="12 15" id="KW-0411">Iron-sulfur</keyword>
<keyword evidence="8 15" id="KW-0863">Zinc-finger</keyword>
<dbReference type="PANTHER" id="PTHR10670">
    <property type="entry name" value="DNA POLYMERASE EPSILON CATALYTIC SUBUNIT A"/>
    <property type="match status" value="1"/>
</dbReference>
<evidence type="ECO:0000313" key="18">
    <source>
        <dbReference type="EMBL" id="KAF5838377.1"/>
    </source>
</evidence>
<keyword evidence="19" id="KW-1185">Reference proteome</keyword>
<dbReference type="CDD" id="cd05779">
    <property type="entry name" value="DNA_polB_epsilon_exo"/>
    <property type="match status" value="1"/>
</dbReference>
<feature type="compositionally biased region" description="Low complexity" evidence="16">
    <location>
        <begin position="1179"/>
        <end position="1190"/>
    </location>
</feature>
<evidence type="ECO:0000256" key="1">
    <source>
        <dbReference type="ARBA" id="ARBA00004123"/>
    </source>
</evidence>
<evidence type="ECO:0000259" key="17">
    <source>
        <dbReference type="SMART" id="SM01159"/>
    </source>
</evidence>
<evidence type="ECO:0000256" key="13">
    <source>
        <dbReference type="ARBA" id="ARBA00023125"/>
    </source>
</evidence>
<dbReference type="InterPro" id="IPR023211">
    <property type="entry name" value="DNA_pol_palm_dom_sf"/>
</dbReference>